<dbReference type="NCBIfam" id="TIGR00486">
    <property type="entry name" value="YbgI_SA1388"/>
    <property type="match status" value="1"/>
</dbReference>
<name>A0A7X2XH03_9FIRM</name>
<dbReference type="GO" id="GO:0005737">
    <property type="term" value="C:cytoplasm"/>
    <property type="evidence" value="ECO:0007669"/>
    <property type="project" value="TreeGrafter"/>
</dbReference>
<dbReference type="Proteomes" id="UP000443070">
    <property type="component" value="Unassembled WGS sequence"/>
</dbReference>
<dbReference type="OrthoDB" id="9792792at2"/>
<feature type="binding site" evidence="4">
    <location>
        <position position="228"/>
    </location>
    <ligand>
        <name>a divalent metal cation</name>
        <dbReference type="ChEBI" id="CHEBI:60240"/>
        <label>1</label>
    </ligand>
</feature>
<evidence type="ECO:0000313" key="6">
    <source>
        <dbReference type="EMBL" id="MTU04653.1"/>
    </source>
</evidence>
<comment type="caution">
    <text evidence="5">The sequence shown here is derived from an EMBL/GenBank/DDBJ whole genome shotgun (WGS) entry which is preliminary data.</text>
</comment>
<feature type="binding site" evidence="4">
    <location>
        <position position="67"/>
    </location>
    <ligand>
        <name>a divalent metal cation</name>
        <dbReference type="ChEBI" id="CHEBI:60240"/>
        <label>1</label>
    </ligand>
</feature>
<reference evidence="7 8" key="1">
    <citation type="journal article" date="2019" name="Nat. Med.">
        <title>A library of human gut bacterial isolates paired with longitudinal multiomics data enables mechanistic microbiome research.</title>
        <authorList>
            <person name="Poyet M."/>
            <person name="Groussin M."/>
            <person name="Gibbons S.M."/>
            <person name="Avila-Pacheco J."/>
            <person name="Jiang X."/>
            <person name="Kearney S.M."/>
            <person name="Perrotta A.R."/>
            <person name="Berdy B."/>
            <person name="Zhao S."/>
            <person name="Lieberman T.D."/>
            <person name="Swanson P.K."/>
            <person name="Smith M."/>
            <person name="Roesemann S."/>
            <person name="Alexander J.E."/>
            <person name="Rich S.A."/>
            <person name="Livny J."/>
            <person name="Vlamakis H."/>
            <person name="Clish C."/>
            <person name="Bullock K."/>
            <person name="Deik A."/>
            <person name="Scott J."/>
            <person name="Pierce K.A."/>
            <person name="Xavier R.J."/>
            <person name="Alm E.J."/>
        </authorList>
    </citation>
    <scope>NUCLEOTIDE SEQUENCE [LARGE SCALE GENOMIC DNA]</scope>
    <source>
        <strain evidence="5 8">BIOML-A13</strain>
        <strain evidence="6 7">BIOML-A3</strain>
    </source>
</reference>
<evidence type="ECO:0000256" key="1">
    <source>
        <dbReference type="ARBA" id="ARBA00006964"/>
    </source>
</evidence>
<accession>A0A7X2XH03</accession>
<evidence type="ECO:0000313" key="7">
    <source>
        <dbReference type="Proteomes" id="UP000443070"/>
    </source>
</evidence>
<evidence type="ECO:0000256" key="3">
    <source>
        <dbReference type="ARBA" id="ARBA00022723"/>
    </source>
</evidence>
<feature type="binding site" evidence="4">
    <location>
        <position position="105"/>
    </location>
    <ligand>
        <name>a divalent metal cation</name>
        <dbReference type="ChEBI" id="CHEBI:60240"/>
        <label>1</label>
    </ligand>
</feature>
<evidence type="ECO:0000256" key="2">
    <source>
        <dbReference type="ARBA" id="ARBA00022112"/>
    </source>
</evidence>
<organism evidence="5 8">
    <name type="scientific">Phascolarctobacterium faecium</name>
    <dbReference type="NCBI Taxonomy" id="33025"/>
    <lineage>
        <taxon>Bacteria</taxon>
        <taxon>Bacillati</taxon>
        <taxon>Bacillota</taxon>
        <taxon>Negativicutes</taxon>
        <taxon>Acidaminococcales</taxon>
        <taxon>Acidaminococcaceae</taxon>
        <taxon>Phascolarctobacterium</taxon>
    </lineage>
</organism>
<dbReference type="InterPro" id="IPR036069">
    <property type="entry name" value="DUF34/NIF3_sf"/>
</dbReference>
<dbReference type="EMBL" id="WNBM01000009">
    <property type="protein sequence ID" value="MTT76554.1"/>
    <property type="molecule type" value="Genomic_DNA"/>
</dbReference>
<evidence type="ECO:0000256" key="4">
    <source>
        <dbReference type="PIRSR" id="PIRSR602678-1"/>
    </source>
</evidence>
<evidence type="ECO:0000313" key="8">
    <source>
        <dbReference type="Proteomes" id="UP000484547"/>
    </source>
</evidence>
<dbReference type="Gene3D" id="3.40.1390.30">
    <property type="entry name" value="NIF3 (NGG1p interacting factor 3)-like"/>
    <property type="match status" value="2"/>
</dbReference>
<dbReference type="InterPro" id="IPR002678">
    <property type="entry name" value="DUF34/NIF3"/>
</dbReference>
<dbReference type="PANTHER" id="PTHR13799">
    <property type="entry name" value="NGG1 INTERACTING FACTOR 3"/>
    <property type="match status" value="1"/>
</dbReference>
<protein>
    <recommendedName>
        <fullName evidence="2">GTP cyclohydrolase 1 type 2 homolog</fullName>
    </recommendedName>
</protein>
<dbReference type="EMBL" id="WNBW01000009">
    <property type="protein sequence ID" value="MTU04653.1"/>
    <property type="molecule type" value="Genomic_DNA"/>
</dbReference>
<dbReference type="AlphaFoldDB" id="A0A7X2XH03"/>
<dbReference type="GO" id="GO:0046872">
    <property type="term" value="F:metal ion binding"/>
    <property type="evidence" value="ECO:0007669"/>
    <property type="project" value="UniProtKB-KW"/>
</dbReference>
<gene>
    <name evidence="5" type="ORF">GMD11_09805</name>
    <name evidence="6" type="ORF">GMD18_09600</name>
</gene>
<keyword evidence="7" id="KW-1185">Reference proteome</keyword>
<feature type="binding site" evidence="4">
    <location>
        <position position="66"/>
    </location>
    <ligand>
        <name>a divalent metal cation</name>
        <dbReference type="ChEBI" id="CHEBI:60240"/>
        <label>1</label>
    </ligand>
</feature>
<comment type="similarity">
    <text evidence="1">Belongs to the GTP cyclohydrolase I type 2/NIF3 family.</text>
</comment>
<dbReference type="Proteomes" id="UP000484547">
    <property type="component" value="Unassembled WGS sequence"/>
</dbReference>
<keyword evidence="3 4" id="KW-0479">Metal-binding</keyword>
<dbReference type="SUPFAM" id="SSF102705">
    <property type="entry name" value="NIF3 (NGG1p interacting factor 3)-like"/>
    <property type="match status" value="1"/>
</dbReference>
<dbReference type="Pfam" id="PF01784">
    <property type="entry name" value="DUF34_NIF3"/>
    <property type="match status" value="1"/>
</dbReference>
<evidence type="ECO:0000313" key="5">
    <source>
        <dbReference type="EMBL" id="MTT76554.1"/>
    </source>
</evidence>
<dbReference type="RefSeq" id="WP_155164197.1">
    <property type="nucleotide sequence ID" value="NZ_CAUDCT010000028.1"/>
</dbReference>
<sequence>MEATVNDIIKVMDGIAPPNLAEPWDNVGLLVGRSSNTVKKLMVALDVSPEVVEQAVEHKVQMLVTHHPVIFDPIKKMTDRSWQHKLLLDCAENKIAVYSAHTSLDSVLGGVNDVLAEKIGLLHTEVLVPAAGGEAGLGRVGCLHEPMTLQEFSEKIKTVLKLDNIIAGDAGRRVSKVAVCGGAGAEFIDEALAAGADTFVTGDVKYHTAQNAVYSGLNIIDATHQGTELPMINTLADRIALRLTSSGFNAQVLVAKESKILQYL</sequence>
<proteinExistence type="inferred from homology"/>
<dbReference type="PANTHER" id="PTHR13799:SF14">
    <property type="entry name" value="GTP CYCLOHYDROLASE 1 TYPE 2 HOMOLOG"/>
    <property type="match status" value="1"/>
</dbReference>
<feature type="binding site" evidence="4">
    <location>
        <position position="224"/>
    </location>
    <ligand>
        <name>a divalent metal cation</name>
        <dbReference type="ChEBI" id="CHEBI:60240"/>
        <label>1</label>
    </ligand>
</feature>
<dbReference type="FunFam" id="3.40.1390.30:FF:000001">
    <property type="entry name" value="GTP cyclohydrolase 1 type 2"/>
    <property type="match status" value="1"/>
</dbReference>